<dbReference type="GO" id="GO:0009279">
    <property type="term" value="C:cell outer membrane"/>
    <property type="evidence" value="ECO:0007669"/>
    <property type="project" value="UniProtKB-SubCell"/>
</dbReference>
<evidence type="ECO:0000256" key="1">
    <source>
        <dbReference type="ARBA" id="ARBA00004571"/>
    </source>
</evidence>
<dbReference type="GO" id="GO:0044718">
    <property type="term" value="P:siderophore transmembrane transport"/>
    <property type="evidence" value="ECO:0007669"/>
    <property type="project" value="TreeGrafter"/>
</dbReference>
<keyword evidence="4" id="KW-0732">Signal</keyword>
<dbReference type="PROSITE" id="PS52016">
    <property type="entry name" value="TONB_DEPENDENT_REC_3"/>
    <property type="match status" value="1"/>
</dbReference>
<evidence type="ECO:0000259" key="10">
    <source>
        <dbReference type="Pfam" id="PF00593"/>
    </source>
</evidence>
<evidence type="ECO:0000256" key="9">
    <source>
        <dbReference type="SAM" id="MobiDB-lite"/>
    </source>
</evidence>
<evidence type="ECO:0000313" key="12">
    <source>
        <dbReference type="EMBL" id="CUS57853.1"/>
    </source>
</evidence>
<dbReference type="InterPro" id="IPR039426">
    <property type="entry name" value="TonB-dep_rcpt-like"/>
</dbReference>
<reference evidence="12" key="1">
    <citation type="submission" date="2015-10" db="EMBL/GenBank/DDBJ databases">
        <authorList>
            <person name="Gilbert D.G."/>
        </authorList>
    </citation>
    <scope>NUCLEOTIDE SEQUENCE</scope>
</reference>
<dbReference type="InterPro" id="IPR000531">
    <property type="entry name" value="Beta-barrel_TonB"/>
</dbReference>
<dbReference type="GO" id="GO:0015344">
    <property type="term" value="F:siderophore uptake transmembrane transporter activity"/>
    <property type="evidence" value="ECO:0007669"/>
    <property type="project" value="TreeGrafter"/>
</dbReference>
<evidence type="ECO:0000256" key="7">
    <source>
        <dbReference type="ARBA" id="ARBA00023170"/>
    </source>
</evidence>
<keyword evidence="6" id="KW-0472">Membrane</keyword>
<dbReference type="AlphaFoldDB" id="A0A160U2B2"/>
<comment type="subcellular location">
    <subcellularLocation>
        <location evidence="1">Cell outer membrane</location>
        <topology evidence="1">Multi-pass membrane protein</topology>
    </subcellularLocation>
</comment>
<gene>
    <name evidence="12" type="ORF">MGWOODY_Hyp1933</name>
</gene>
<feature type="domain" description="TonB-dependent receptor plug" evidence="11">
    <location>
        <begin position="47"/>
        <end position="153"/>
    </location>
</feature>
<protein>
    <submittedName>
        <fullName evidence="12">Outer membrane vitamin B12 receptor BtuB</fullName>
    </submittedName>
</protein>
<dbReference type="InterPro" id="IPR012910">
    <property type="entry name" value="Plug_dom"/>
</dbReference>
<sequence length="615" mass="65457">MFYKTALLGAVAFGFTVSATAQTASIEETKLDTIIVNGSRLDQTMTEIGSSVSVITRDDLEELGVDFALDAIATAPGVTVNQNGAFGGNASVRIRGASNDQTLVLIDGVPVNDPTGTGGGYNFAYLDTDTIERIEVLKGPQSTLWGSDAIGGVVSITTKRPTEGLSGTVFGEYGSFNTLRGGASISNANEIGDFRLAATGLTTDGISKADEANGNSEDDGYDSQTVSAKGGLNLPASVRLETSLMWSDAESEYDSYAFGAQGSVADGDEVTNSETLSGNITLKAPLFDGRLENLVQIGYADIERENTSNGVQSYFTEGDRVLFRYQGTFAINDTNTLAFGTEREETSANEQESSIDSLFALYEFKPVDSLTLTGGIRVDDHETFGSETTGRVAAAWTATDQLTFKASWGQGFKAPSIFQSTYICTFCGLTAPNTNLKAETSEAYDIGVQWQSADERIVLGATLFDQETENMIDFSYTAGYDNIALVDSQGGELTGAYAINNWLGIAASYTFIDSDDGNGNALARLPESTGNISASFDPDGPFSGAVLVRYNGEEANTDGSELDSWTRVDLTGSYDLNDTVEIYGRIENLLDEEYQQILGYGTPGLSGSVGVRLRY</sequence>
<dbReference type="EMBL" id="CZQD01000048">
    <property type="protein sequence ID" value="CUS57853.1"/>
    <property type="molecule type" value="Genomic_DNA"/>
</dbReference>
<dbReference type="Gene3D" id="2.170.130.10">
    <property type="entry name" value="TonB-dependent receptor, plug domain"/>
    <property type="match status" value="1"/>
</dbReference>
<keyword evidence="8" id="KW-0998">Cell outer membrane</keyword>
<keyword evidence="2" id="KW-0813">Transport</keyword>
<dbReference type="Pfam" id="PF07715">
    <property type="entry name" value="Plug"/>
    <property type="match status" value="1"/>
</dbReference>
<dbReference type="PANTHER" id="PTHR30069">
    <property type="entry name" value="TONB-DEPENDENT OUTER MEMBRANE RECEPTOR"/>
    <property type="match status" value="1"/>
</dbReference>
<proteinExistence type="predicted"/>
<evidence type="ECO:0000256" key="2">
    <source>
        <dbReference type="ARBA" id="ARBA00022448"/>
    </source>
</evidence>
<dbReference type="CDD" id="cd01347">
    <property type="entry name" value="ligand_gated_channel"/>
    <property type="match status" value="1"/>
</dbReference>
<dbReference type="Gene3D" id="2.40.170.20">
    <property type="entry name" value="TonB-dependent receptor, beta-barrel domain"/>
    <property type="match status" value="1"/>
</dbReference>
<feature type="region of interest" description="Disordered" evidence="9">
    <location>
        <begin position="208"/>
        <end position="227"/>
    </location>
</feature>
<dbReference type="Pfam" id="PF00593">
    <property type="entry name" value="TonB_dep_Rec_b-barrel"/>
    <property type="match status" value="1"/>
</dbReference>
<dbReference type="InterPro" id="IPR036942">
    <property type="entry name" value="Beta-barrel_TonB_sf"/>
</dbReference>
<dbReference type="InterPro" id="IPR037066">
    <property type="entry name" value="Plug_dom_sf"/>
</dbReference>
<keyword evidence="5" id="KW-0798">TonB box</keyword>
<keyword evidence="3" id="KW-0812">Transmembrane</keyword>
<name>A0A160U2B2_9ZZZZ</name>
<feature type="domain" description="TonB-dependent receptor-like beta-barrel" evidence="10">
    <location>
        <begin position="177"/>
        <end position="589"/>
    </location>
</feature>
<evidence type="ECO:0000256" key="4">
    <source>
        <dbReference type="ARBA" id="ARBA00022729"/>
    </source>
</evidence>
<dbReference type="PANTHER" id="PTHR30069:SF29">
    <property type="entry name" value="HEMOGLOBIN AND HEMOGLOBIN-HAPTOGLOBIN-BINDING PROTEIN 1-RELATED"/>
    <property type="match status" value="1"/>
</dbReference>
<evidence type="ECO:0000256" key="8">
    <source>
        <dbReference type="ARBA" id="ARBA00023237"/>
    </source>
</evidence>
<organism evidence="12">
    <name type="scientific">hydrothermal vent metagenome</name>
    <dbReference type="NCBI Taxonomy" id="652676"/>
    <lineage>
        <taxon>unclassified sequences</taxon>
        <taxon>metagenomes</taxon>
        <taxon>ecological metagenomes</taxon>
    </lineage>
</organism>
<evidence type="ECO:0000256" key="6">
    <source>
        <dbReference type="ARBA" id="ARBA00023136"/>
    </source>
</evidence>
<accession>A0A160U2B2</accession>
<evidence type="ECO:0000256" key="3">
    <source>
        <dbReference type="ARBA" id="ARBA00022692"/>
    </source>
</evidence>
<keyword evidence="7 12" id="KW-0675">Receptor</keyword>
<evidence type="ECO:0000259" key="11">
    <source>
        <dbReference type="Pfam" id="PF07715"/>
    </source>
</evidence>
<dbReference type="SUPFAM" id="SSF56935">
    <property type="entry name" value="Porins"/>
    <property type="match status" value="1"/>
</dbReference>
<evidence type="ECO:0000256" key="5">
    <source>
        <dbReference type="ARBA" id="ARBA00023077"/>
    </source>
</evidence>